<dbReference type="Gene3D" id="2.30.29.30">
    <property type="entry name" value="Pleckstrin-homology domain (PH domain)/Phosphotyrosine-binding domain (PTB)"/>
    <property type="match status" value="1"/>
</dbReference>
<feature type="region of interest" description="Disordered" evidence="11">
    <location>
        <begin position="268"/>
        <end position="469"/>
    </location>
</feature>
<dbReference type="SMART" id="SM00285">
    <property type="entry name" value="PBD"/>
    <property type="match status" value="1"/>
</dbReference>
<keyword evidence="3" id="KW-0723">Serine/threonine-protein kinase</keyword>
<dbReference type="InterPro" id="IPR001849">
    <property type="entry name" value="PH_domain"/>
</dbReference>
<dbReference type="InterPro" id="IPR033923">
    <property type="entry name" value="PAK_BD"/>
</dbReference>
<dbReference type="InterPro" id="IPR008271">
    <property type="entry name" value="Ser/Thr_kinase_AS"/>
</dbReference>
<dbReference type="SUPFAM" id="SSF50729">
    <property type="entry name" value="PH domain-like"/>
    <property type="match status" value="1"/>
</dbReference>
<evidence type="ECO:0000313" key="16">
    <source>
        <dbReference type="Proteomes" id="UP000030669"/>
    </source>
</evidence>
<evidence type="ECO:0000256" key="1">
    <source>
        <dbReference type="ARBA" id="ARBA00008874"/>
    </source>
</evidence>
<evidence type="ECO:0000259" key="12">
    <source>
        <dbReference type="PROSITE" id="PS50003"/>
    </source>
</evidence>
<keyword evidence="5 10" id="KW-0547">Nucleotide-binding</keyword>
<evidence type="ECO:0000256" key="2">
    <source>
        <dbReference type="ARBA" id="ARBA00012513"/>
    </source>
</evidence>
<name>S7Q7V9_GLOTA</name>
<dbReference type="PROSITE" id="PS50011">
    <property type="entry name" value="PROTEIN_KINASE_DOM"/>
    <property type="match status" value="1"/>
</dbReference>
<dbReference type="InterPro" id="IPR051931">
    <property type="entry name" value="PAK3-like"/>
</dbReference>
<dbReference type="Pfam" id="PF00786">
    <property type="entry name" value="PBD"/>
    <property type="match status" value="1"/>
</dbReference>
<dbReference type="CDD" id="cd01093">
    <property type="entry name" value="CRIB_PAK_like"/>
    <property type="match status" value="1"/>
</dbReference>
<keyword evidence="6" id="KW-0418">Kinase</keyword>
<dbReference type="eggNOG" id="KOG0578">
    <property type="taxonomic scope" value="Eukaryota"/>
</dbReference>
<dbReference type="InterPro" id="IPR036936">
    <property type="entry name" value="CRIB_dom_sf"/>
</dbReference>
<dbReference type="SMART" id="SM00233">
    <property type="entry name" value="PH"/>
    <property type="match status" value="1"/>
</dbReference>
<feature type="compositionally biased region" description="Low complexity" evidence="11">
    <location>
        <begin position="452"/>
        <end position="466"/>
    </location>
</feature>
<dbReference type="EC" id="2.7.11.1" evidence="2"/>
<evidence type="ECO:0000256" key="9">
    <source>
        <dbReference type="ARBA" id="ARBA00048679"/>
    </source>
</evidence>
<dbReference type="Gene3D" id="3.90.810.10">
    <property type="entry name" value="CRIB domain"/>
    <property type="match status" value="1"/>
</dbReference>
<dbReference type="SMART" id="SM00220">
    <property type="entry name" value="S_TKc"/>
    <property type="match status" value="1"/>
</dbReference>
<dbReference type="HOGENOM" id="CLU_000288_26_2_1"/>
<dbReference type="CDD" id="cd06614">
    <property type="entry name" value="STKc_PAK"/>
    <property type="match status" value="1"/>
</dbReference>
<protein>
    <recommendedName>
        <fullName evidence="2">non-specific serine/threonine protein kinase</fullName>
        <ecNumber evidence="2">2.7.11.1</ecNumber>
    </recommendedName>
</protein>
<dbReference type="KEGG" id="gtr:GLOTRDRAFT_105616"/>
<evidence type="ECO:0000256" key="11">
    <source>
        <dbReference type="SAM" id="MobiDB-lite"/>
    </source>
</evidence>
<feature type="domain" description="Protein kinase" evidence="13">
    <location>
        <begin position="517"/>
        <end position="769"/>
    </location>
</feature>
<dbReference type="Gene3D" id="3.30.200.20">
    <property type="entry name" value="Phosphorylase Kinase, domain 1"/>
    <property type="match status" value="1"/>
</dbReference>
<dbReference type="GO" id="GO:0106310">
    <property type="term" value="F:protein serine kinase activity"/>
    <property type="evidence" value="ECO:0007669"/>
    <property type="project" value="RHEA"/>
</dbReference>
<dbReference type="PROSITE" id="PS50108">
    <property type="entry name" value="CRIB"/>
    <property type="match status" value="1"/>
</dbReference>
<dbReference type="OrthoDB" id="248923at2759"/>
<dbReference type="Pfam" id="PF00069">
    <property type="entry name" value="Pkinase"/>
    <property type="match status" value="1"/>
</dbReference>
<evidence type="ECO:0000256" key="4">
    <source>
        <dbReference type="ARBA" id="ARBA00022679"/>
    </source>
</evidence>
<keyword evidence="16" id="KW-1185">Reference proteome</keyword>
<sequence>MSFNQVSALSLTPSRPAPQAPQRRGTDTSFTGSPVAYSPSSNSSYAASYTGIGGSPNRNSEAFMSSQVVRSGYVNVKEDGFASWLWREKWLVLKEQTLSIHKNESMPQQSVINLRDISNIERIDLKPYCLLLETTGKRYYFALKSDEELYGWQDDIYSRSPLMGVSNPTNFVHKVHVGFDPTSGAFTGMPEQWSKLLTKSAITREDYQKDPQAVLDVLEFYTDHKKREMEEQGLMSMSASGSTLVGSTYTSSTLSPYSADTSTPRFNAGTGLAGISKIGSPIPDTRPSAKRQETAPAGLTNENGMLNGAGSLQPSRPAPPRPLLTANRPAPPAPSGKPAVPDHTPSSADLRARVKAHGPDSARQPPGLQQDRVPQRKDSLARINQNGQEQDRETEQQKKDSEESERPKQGLPSGPRPNMVPAKSAPATSQPATDPAPGAAGATVGPPPVKPLQPAKKPAAPPVTVTGADDDKAGVAAAAAALEKPKEKEKRISTMTEVQIMEKLRSVVSDDDPKTLYSKIKKVGQGASGHVYVAKTLATGKKVAIKEMDLSHQPRKELIVNEILVMKESQHPNIVNFLESYLVKNNELWVVMEYMEGGALTDIIENNTLEEDQIACISLETCKGLGHLHSQHIIHRDIKSDNVLLDAQGRVKITDFGFCAKLTDQKSKRATMVGTPYWMAPEVVKQKEYGAKVDIWSLGIMAIEMIENEPPYLDEEPLKALYLIATNGTPTLKKPEALSRELKSFLSVCLCVDVKSRATAAELLEHEFLKKACPLSGLAPLLRFRTQKQS</sequence>
<evidence type="ECO:0000256" key="10">
    <source>
        <dbReference type="PROSITE-ProRule" id="PRU10141"/>
    </source>
</evidence>
<dbReference type="InterPro" id="IPR000719">
    <property type="entry name" value="Prot_kinase_dom"/>
</dbReference>
<dbReference type="AlphaFoldDB" id="S7Q7V9"/>
<keyword evidence="4" id="KW-0808">Transferase</keyword>
<dbReference type="InterPro" id="IPR000095">
    <property type="entry name" value="CRIB_dom"/>
</dbReference>
<dbReference type="PROSITE" id="PS00108">
    <property type="entry name" value="PROTEIN_KINASE_ST"/>
    <property type="match status" value="1"/>
</dbReference>
<organism evidence="15 16">
    <name type="scientific">Gloeophyllum trabeum (strain ATCC 11539 / FP-39264 / Madison 617)</name>
    <name type="common">Brown rot fungus</name>
    <dbReference type="NCBI Taxonomy" id="670483"/>
    <lineage>
        <taxon>Eukaryota</taxon>
        <taxon>Fungi</taxon>
        <taxon>Dikarya</taxon>
        <taxon>Basidiomycota</taxon>
        <taxon>Agaricomycotina</taxon>
        <taxon>Agaricomycetes</taxon>
        <taxon>Gloeophyllales</taxon>
        <taxon>Gloeophyllaceae</taxon>
        <taxon>Gloeophyllum</taxon>
    </lineage>
</organism>
<feature type="compositionally biased region" description="Low complexity" evidence="11">
    <location>
        <begin position="431"/>
        <end position="444"/>
    </location>
</feature>
<evidence type="ECO:0000259" key="13">
    <source>
        <dbReference type="PROSITE" id="PS50011"/>
    </source>
</evidence>
<dbReference type="InterPro" id="IPR011009">
    <property type="entry name" value="Kinase-like_dom_sf"/>
</dbReference>
<evidence type="ECO:0000256" key="6">
    <source>
        <dbReference type="ARBA" id="ARBA00022777"/>
    </source>
</evidence>
<dbReference type="SUPFAM" id="SSF56112">
    <property type="entry name" value="Protein kinase-like (PK-like)"/>
    <property type="match status" value="1"/>
</dbReference>
<evidence type="ECO:0000256" key="8">
    <source>
        <dbReference type="ARBA" id="ARBA00047899"/>
    </source>
</evidence>
<dbReference type="STRING" id="670483.S7Q7V9"/>
<dbReference type="CDD" id="cd13279">
    <property type="entry name" value="PH_Cla4_Ste20"/>
    <property type="match status" value="1"/>
</dbReference>
<reference evidence="15 16" key="1">
    <citation type="journal article" date="2012" name="Science">
        <title>The Paleozoic origin of enzymatic lignin decomposition reconstructed from 31 fungal genomes.</title>
        <authorList>
            <person name="Floudas D."/>
            <person name="Binder M."/>
            <person name="Riley R."/>
            <person name="Barry K."/>
            <person name="Blanchette R.A."/>
            <person name="Henrissat B."/>
            <person name="Martinez A.T."/>
            <person name="Otillar R."/>
            <person name="Spatafora J.W."/>
            <person name="Yadav J.S."/>
            <person name="Aerts A."/>
            <person name="Benoit I."/>
            <person name="Boyd A."/>
            <person name="Carlson A."/>
            <person name="Copeland A."/>
            <person name="Coutinho P.M."/>
            <person name="de Vries R.P."/>
            <person name="Ferreira P."/>
            <person name="Findley K."/>
            <person name="Foster B."/>
            <person name="Gaskell J."/>
            <person name="Glotzer D."/>
            <person name="Gorecki P."/>
            <person name="Heitman J."/>
            <person name="Hesse C."/>
            <person name="Hori C."/>
            <person name="Igarashi K."/>
            <person name="Jurgens J.A."/>
            <person name="Kallen N."/>
            <person name="Kersten P."/>
            <person name="Kohler A."/>
            <person name="Kuees U."/>
            <person name="Kumar T.K.A."/>
            <person name="Kuo A."/>
            <person name="LaButti K."/>
            <person name="Larrondo L.F."/>
            <person name="Lindquist E."/>
            <person name="Ling A."/>
            <person name="Lombard V."/>
            <person name="Lucas S."/>
            <person name="Lundell T."/>
            <person name="Martin R."/>
            <person name="McLaughlin D.J."/>
            <person name="Morgenstern I."/>
            <person name="Morin E."/>
            <person name="Murat C."/>
            <person name="Nagy L.G."/>
            <person name="Nolan M."/>
            <person name="Ohm R.A."/>
            <person name="Patyshakuliyeva A."/>
            <person name="Rokas A."/>
            <person name="Ruiz-Duenas F.J."/>
            <person name="Sabat G."/>
            <person name="Salamov A."/>
            <person name="Samejima M."/>
            <person name="Schmutz J."/>
            <person name="Slot J.C."/>
            <person name="St John F."/>
            <person name="Stenlid J."/>
            <person name="Sun H."/>
            <person name="Sun S."/>
            <person name="Syed K."/>
            <person name="Tsang A."/>
            <person name="Wiebenga A."/>
            <person name="Young D."/>
            <person name="Pisabarro A."/>
            <person name="Eastwood D.C."/>
            <person name="Martin F."/>
            <person name="Cullen D."/>
            <person name="Grigoriev I.V."/>
            <person name="Hibbett D.S."/>
        </authorList>
    </citation>
    <scope>NUCLEOTIDE SEQUENCE [LARGE SCALE GENOMIC DNA]</scope>
    <source>
        <strain evidence="15 16">ATCC 11539</strain>
    </source>
</reference>
<dbReference type="EMBL" id="KB469301">
    <property type="protein sequence ID" value="EPQ56071.1"/>
    <property type="molecule type" value="Genomic_DNA"/>
</dbReference>
<dbReference type="PANTHER" id="PTHR45832">
    <property type="entry name" value="SERINE/THREONINE-PROTEIN KINASE SAMKA-RELATED-RELATED"/>
    <property type="match status" value="1"/>
</dbReference>
<dbReference type="InterPro" id="IPR017441">
    <property type="entry name" value="Protein_kinase_ATP_BS"/>
</dbReference>
<accession>S7Q7V9</accession>
<dbReference type="Gene3D" id="1.10.510.10">
    <property type="entry name" value="Transferase(Phosphotransferase) domain 1"/>
    <property type="match status" value="1"/>
</dbReference>
<evidence type="ECO:0000259" key="14">
    <source>
        <dbReference type="PROSITE" id="PS50108"/>
    </source>
</evidence>
<evidence type="ECO:0000256" key="5">
    <source>
        <dbReference type="ARBA" id="ARBA00022741"/>
    </source>
</evidence>
<feature type="domain" description="CRIB" evidence="14">
    <location>
        <begin position="165"/>
        <end position="178"/>
    </location>
</feature>
<dbReference type="OMA" id="NFTHRVH"/>
<dbReference type="FunFam" id="1.10.510.10:FF:000139">
    <property type="entry name" value="Non-specific serine/threonine protein kinase"/>
    <property type="match status" value="1"/>
</dbReference>
<feature type="domain" description="PH" evidence="12">
    <location>
        <begin position="67"/>
        <end position="161"/>
    </location>
</feature>
<dbReference type="Pfam" id="PF00169">
    <property type="entry name" value="PH"/>
    <property type="match status" value="1"/>
</dbReference>
<feature type="compositionally biased region" description="Basic and acidic residues" evidence="11">
    <location>
        <begin position="389"/>
        <end position="408"/>
    </location>
</feature>
<dbReference type="PROSITE" id="PS00107">
    <property type="entry name" value="PROTEIN_KINASE_ATP"/>
    <property type="match status" value="1"/>
</dbReference>
<feature type="compositionally biased region" description="Polar residues" evidence="11">
    <location>
        <begin position="1"/>
        <end position="13"/>
    </location>
</feature>
<evidence type="ECO:0000256" key="3">
    <source>
        <dbReference type="ARBA" id="ARBA00022527"/>
    </source>
</evidence>
<feature type="compositionally biased region" description="Polar residues" evidence="11">
    <location>
        <begin position="300"/>
        <end position="314"/>
    </location>
</feature>
<comment type="catalytic activity">
    <reaction evidence="9">
        <text>L-seryl-[protein] + ATP = O-phospho-L-seryl-[protein] + ADP + H(+)</text>
        <dbReference type="Rhea" id="RHEA:17989"/>
        <dbReference type="Rhea" id="RHEA-COMP:9863"/>
        <dbReference type="Rhea" id="RHEA-COMP:11604"/>
        <dbReference type="ChEBI" id="CHEBI:15378"/>
        <dbReference type="ChEBI" id="CHEBI:29999"/>
        <dbReference type="ChEBI" id="CHEBI:30616"/>
        <dbReference type="ChEBI" id="CHEBI:83421"/>
        <dbReference type="ChEBI" id="CHEBI:456216"/>
        <dbReference type="EC" id="2.7.11.1"/>
    </reaction>
</comment>
<comment type="catalytic activity">
    <reaction evidence="8">
        <text>L-threonyl-[protein] + ATP = O-phospho-L-threonyl-[protein] + ADP + H(+)</text>
        <dbReference type="Rhea" id="RHEA:46608"/>
        <dbReference type="Rhea" id="RHEA-COMP:11060"/>
        <dbReference type="Rhea" id="RHEA-COMP:11605"/>
        <dbReference type="ChEBI" id="CHEBI:15378"/>
        <dbReference type="ChEBI" id="CHEBI:30013"/>
        <dbReference type="ChEBI" id="CHEBI:30616"/>
        <dbReference type="ChEBI" id="CHEBI:61977"/>
        <dbReference type="ChEBI" id="CHEBI:456216"/>
        <dbReference type="EC" id="2.7.11.1"/>
    </reaction>
</comment>
<comment type="similarity">
    <text evidence="1">Belongs to the protein kinase superfamily. STE Ser/Thr protein kinase family. STE20 subfamily.</text>
</comment>
<dbReference type="GO" id="GO:0005524">
    <property type="term" value="F:ATP binding"/>
    <property type="evidence" value="ECO:0007669"/>
    <property type="project" value="UniProtKB-UniRule"/>
</dbReference>
<gene>
    <name evidence="15" type="ORF">GLOTRDRAFT_105616</name>
</gene>
<dbReference type="Proteomes" id="UP000030669">
    <property type="component" value="Unassembled WGS sequence"/>
</dbReference>
<dbReference type="InterPro" id="IPR011993">
    <property type="entry name" value="PH-like_dom_sf"/>
</dbReference>
<dbReference type="PROSITE" id="PS50003">
    <property type="entry name" value="PH_DOMAIN"/>
    <property type="match status" value="1"/>
</dbReference>
<dbReference type="GeneID" id="19298721"/>
<evidence type="ECO:0000256" key="7">
    <source>
        <dbReference type="ARBA" id="ARBA00022840"/>
    </source>
</evidence>
<feature type="binding site" evidence="10">
    <location>
        <position position="546"/>
    </location>
    <ligand>
        <name>ATP</name>
        <dbReference type="ChEBI" id="CHEBI:30616"/>
    </ligand>
</feature>
<dbReference type="FunFam" id="3.30.200.20:FF:000705">
    <property type="entry name" value="Non-specific serine/threonine protein kinase"/>
    <property type="match status" value="1"/>
</dbReference>
<evidence type="ECO:0000313" key="15">
    <source>
        <dbReference type="EMBL" id="EPQ56071.1"/>
    </source>
</evidence>
<dbReference type="FunFam" id="3.90.810.10:FF:000005">
    <property type="entry name" value="Non-specific serine/threonine protein kinase"/>
    <property type="match status" value="1"/>
</dbReference>
<proteinExistence type="inferred from homology"/>
<feature type="compositionally biased region" description="Low complexity" evidence="11">
    <location>
        <begin position="33"/>
        <end position="42"/>
    </location>
</feature>
<feature type="region of interest" description="Disordered" evidence="11">
    <location>
        <begin position="1"/>
        <end position="42"/>
    </location>
</feature>
<dbReference type="PANTHER" id="PTHR45832:SF22">
    <property type="entry name" value="SERINE_THREONINE-PROTEIN KINASE SAMKA-RELATED"/>
    <property type="match status" value="1"/>
</dbReference>
<keyword evidence="7 10" id="KW-0067">ATP-binding</keyword>
<dbReference type="RefSeq" id="XP_007866056.1">
    <property type="nucleotide sequence ID" value="XM_007867865.1"/>
</dbReference>
<dbReference type="GO" id="GO:0004674">
    <property type="term" value="F:protein serine/threonine kinase activity"/>
    <property type="evidence" value="ECO:0007669"/>
    <property type="project" value="UniProtKB-KW"/>
</dbReference>